<protein>
    <submittedName>
        <fullName evidence="2">Uncharacterized protein</fullName>
    </submittedName>
</protein>
<reference evidence="2 3" key="1">
    <citation type="journal article" date="2019" name="Commun. Biol.">
        <title>The bagworm genome reveals a unique fibroin gene that provides high tensile strength.</title>
        <authorList>
            <person name="Kono N."/>
            <person name="Nakamura H."/>
            <person name="Ohtoshi R."/>
            <person name="Tomita M."/>
            <person name="Numata K."/>
            <person name="Arakawa K."/>
        </authorList>
    </citation>
    <scope>NUCLEOTIDE SEQUENCE [LARGE SCALE GENOMIC DNA]</scope>
</reference>
<evidence type="ECO:0000256" key="1">
    <source>
        <dbReference type="SAM" id="MobiDB-lite"/>
    </source>
</evidence>
<sequence>MDSRQTNDCCRSGSGTVPGDSKQMLGAGTLSLILEDSGHKDDPEAQKGRLHSSQVLSTHRFALCPGKNGGKNAGDAPKLAFELVLFRMQKCRHPRMQMRIRIIRSSHPRMRMRCGCGCEFWDIKRIII</sequence>
<name>A0A4C1YKE2_EUMVA</name>
<feature type="compositionally biased region" description="Polar residues" evidence="1">
    <location>
        <begin position="1"/>
        <end position="15"/>
    </location>
</feature>
<gene>
    <name evidence="2" type="ORF">EVAR_43110_1</name>
</gene>
<evidence type="ECO:0000313" key="3">
    <source>
        <dbReference type="Proteomes" id="UP000299102"/>
    </source>
</evidence>
<organism evidence="2 3">
    <name type="scientific">Eumeta variegata</name>
    <name type="common">Bagworm moth</name>
    <name type="synonym">Eumeta japonica</name>
    <dbReference type="NCBI Taxonomy" id="151549"/>
    <lineage>
        <taxon>Eukaryota</taxon>
        <taxon>Metazoa</taxon>
        <taxon>Ecdysozoa</taxon>
        <taxon>Arthropoda</taxon>
        <taxon>Hexapoda</taxon>
        <taxon>Insecta</taxon>
        <taxon>Pterygota</taxon>
        <taxon>Neoptera</taxon>
        <taxon>Endopterygota</taxon>
        <taxon>Lepidoptera</taxon>
        <taxon>Glossata</taxon>
        <taxon>Ditrysia</taxon>
        <taxon>Tineoidea</taxon>
        <taxon>Psychidae</taxon>
        <taxon>Oiketicinae</taxon>
        <taxon>Eumeta</taxon>
    </lineage>
</organism>
<feature type="region of interest" description="Disordered" evidence="1">
    <location>
        <begin position="1"/>
        <end position="22"/>
    </location>
</feature>
<dbReference type="EMBL" id="BGZK01001223">
    <property type="protein sequence ID" value="GBP74805.1"/>
    <property type="molecule type" value="Genomic_DNA"/>
</dbReference>
<accession>A0A4C1YKE2</accession>
<dbReference type="Proteomes" id="UP000299102">
    <property type="component" value="Unassembled WGS sequence"/>
</dbReference>
<keyword evidence="3" id="KW-1185">Reference proteome</keyword>
<evidence type="ECO:0000313" key="2">
    <source>
        <dbReference type="EMBL" id="GBP74805.1"/>
    </source>
</evidence>
<comment type="caution">
    <text evidence="2">The sequence shown here is derived from an EMBL/GenBank/DDBJ whole genome shotgun (WGS) entry which is preliminary data.</text>
</comment>
<dbReference type="AlphaFoldDB" id="A0A4C1YKE2"/>
<proteinExistence type="predicted"/>